<keyword evidence="1" id="KW-0472">Membrane</keyword>
<evidence type="ECO:0000259" key="2">
    <source>
        <dbReference type="Pfam" id="PF03372"/>
    </source>
</evidence>
<feature type="domain" description="Endonuclease/exonuclease/phosphatase" evidence="2">
    <location>
        <begin position="105"/>
        <end position="315"/>
    </location>
</feature>
<evidence type="ECO:0000313" key="4">
    <source>
        <dbReference type="Proteomes" id="UP000031760"/>
    </source>
</evidence>
<keyword evidence="1" id="KW-1133">Transmembrane helix</keyword>
<dbReference type="EMBL" id="AP014548">
    <property type="protein sequence ID" value="BAO56638.1"/>
    <property type="molecule type" value="Genomic_DNA"/>
</dbReference>
<dbReference type="Proteomes" id="UP000031760">
    <property type="component" value="Chromosome"/>
</dbReference>
<dbReference type="SUPFAM" id="SSF56219">
    <property type="entry name" value="DNase I-like"/>
    <property type="match status" value="1"/>
</dbReference>
<organism evidence="3 4">
    <name type="scientific">Nonlabens marinus S1-08</name>
    <dbReference type="NCBI Taxonomy" id="1454201"/>
    <lineage>
        <taxon>Bacteria</taxon>
        <taxon>Pseudomonadati</taxon>
        <taxon>Bacteroidota</taxon>
        <taxon>Flavobacteriia</taxon>
        <taxon>Flavobacteriales</taxon>
        <taxon>Flavobacteriaceae</taxon>
        <taxon>Nonlabens</taxon>
    </lineage>
</organism>
<evidence type="ECO:0000256" key="1">
    <source>
        <dbReference type="SAM" id="Phobius"/>
    </source>
</evidence>
<feature type="transmembrane region" description="Helical" evidence="1">
    <location>
        <begin position="63"/>
        <end position="81"/>
    </location>
</feature>
<sequence length="370" mass="42563">MNWRVTFQVIGIIAAILSLFPLVAADYWWIRVFDFPHLLLTGFTLIAIILYFFTFKPKWVNDYLYITILLGCFAFQISKIIEFTPFYSLQVADSSENISNDNRLNVYGANVLQKNEEGAELYKEIQEMQPDIILFTETNNRWSTEINSAIGADYPYKVEEPLDNTYGMLVYSKLPLRNTSIEYMVDPEIPSIHTQVQMRNGEWLQYYAIHPTPPMPQHNPKSTDRDTELMKTAIMSYQSELPVIVMGDFNDVTWSDGTQLTMRIGKLLDYRVGRGFYNSFSAKNPVMRWPLDHILVSSDFRHEKSGTGVGFGSDHFPAYVTLTYEPELASEQAAVEPTEENWKQARDQMNTKGLESFMEIPAGLKNLISN</sequence>
<dbReference type="STRING" id="1454201.NMS_2629"/>
<keyword evidence="4" id="KW-1185">Reference proteome</keyword>
<dbReference type="InterPro" id="IPR036691">
    <property type="entry name" value="Endo/exonu/phosph_ase_sf"/>
</dbReference>
<accession>W8VWU6</accession>
<dbReference type="Gene3D" id="3.60.10.10">
    <property type="entry name" value="Endonuclease/exonuclease/phosphatase"/>
    <property type="match status" value="1"/>
</dbReference>
<dbReference type="GO" id="GO:0003824">
    <property type="term" value="F:catalytic activity"/>
    <property type="evidence" value="ECO:0007669"/>
    <property type="project" value="InterPro"/>
</dbReference>
<feature type="transmembrane region" description="Helical" evidence="1">
    <location>
        <begin position="35"/>
        <end position="54"/>
    </location>
</feature>
<gene>
    <name evidence="3" type="ORF">NMS_2629</name>
</gene>
<evidence type="ECO:0000313" key="3">
    <source>
        <dbReference type="EMBL" id="BAO56638.1"/>
    </source>
</evidence>
<dbReference type="RefSeq" id="WP_041497146.1">
    <property type="nucleotide sequence ID" value="NZ_AP014548.1"/>
</dbReference>
<keyword evidence="1" id="KW-0812">Transmembrane</keyword>
<dbReference type="AlphaFoldDB" id="W8VWU6"/>
<dbReference type="InterPro" id="IPR005135">
    <property type="entry name" value="Endo/exonuclease/phosphatase"/>
</dbReference>
<dbReference type="KEGG" id="nmf:NMS_2629"/>
<name>W8VWU6_9FLAO</name>
<dbReference type="HOGENOM" id="CLU_052333_0_0_10"/>
<protein>
    <recommendedName>
        <fullName evidence="2">Endonuclease/exonuclease/phosphatase domain-containing protein</fullName>
    </recommendedName>
</protein>
<dbReference type="OrthoDB" id="9796594at2"/>
<dbReference type="Pfam" id="PF03372">
    <property type="entry name" value="Exo_endo_phos"/>
    <property type="match status" value="1"/>
</dbReference>
<reference evidence="3 4" key="1">
    <citation type="journal article" date="2014" name="Proc. Natl. Acad. Sci. U.S.A.">
        <title>Functional characterization of flavobacteria rhodopsins reveals a unique class of light-driven chloride pump in bacteria.</title>
        <authorList>
            <person name="Yoshizawa S."/>
            <person name="Kumagai Y."/>
            <person name="Kim H."/>
            <person name="Ogura Y."/>
            <person name="Hayashi T."/>
            <person name="Iwasaki W."/>
            <person name="DeLong E.F."/>
            <person name="Kogure K."/>
        </authorList>
    </citation>
    <scope>NUCLEOTIDE SEQUENCE [LARGE SCALE GENOMIC DNA]</scope>
    <source>
        <strain evidence="3 4">S1-08</strain>
    </source>
</reference>
<proteinExistence type="predicted"/>